<name>A0A091HVV8_CALAN</name>
<dbReference type="GO" id="GO:0007411">
    <property type="term" value="P:axon guidance"/>
    <property type="evidence" value="ECO:0007669"/>
    <property type="project" value="TreeGrafter"/>
</dbReference>
<dbReference type="InterPro" id="IPR013098">
    <property type="entry name" value="Ig_I-set"/>
</dbReference>
<dbReference type="FunFam" id="2.60.40.10:FF:000054">
    <property type="entry name" value="Contactin 1"/>
    <property type="match status" value="1"/>
</dbReference>
<evidence type="ECO:0000256" key="11">
    <source>
        <dbReference type="ARBA" id="ARBA00023288"/>
    </source>
</evidence>
<dbReference type="FunFam" id="2.60.40.10:FF:000035">
    <property type="entry name" value="Contactin 1"/>
    <property type="match status" value="1"/>
</dbReference>
<keyword evidence="6" id="KW-0677">Repeat</keyword>
<evidence type="ECO:0000256" key="8">
    <source>
        <dbReference type="ARBA" id="ARBA00023136"/>
    </source>
</evidence>
<dbReference type="GO" id="GO:0005886">
    <property type="term" value="C:plasma membrane"/>
    <property type="evidence" value="ECO:0007669"/>
    <property type="project" value="UniProtKB-SubCell"/>
</dbReference>
<evidence type="ECO:0000256" key="5">
    <source>
        <dbReference type="ARBA" id="ARBA00022729"/>
    </source>
</evidence>
<organism evidence="16 17">
    <name type="scientific">Calypte anna</name>
    <name type="common">Anna's hummingbird</name>
    <name type="synonym">Archilochus anna</name>
    <dbReference type="NCBI Taxonomy" id="9244"/>
    <lineage>
        <taxon>Eukaryota</taxon>
        <taxon>Metazoa</taxon>
        <taxon>Chordata</taxon>
        <taxon>Craniata</taxon>
        <taxon>Vertebrata</taxon>
        <taxon>Euteleostomi</taxon>
        <taxon>Archelosauria</taxon>
        <taxon>Archosauria</taxon>
        <taxon>Dinosauria</taxon>
        <taxon>Saurischia</taxon>
        <taxon>Theropoda</taxon>
        <taxon>Coelurosauria</taxon>
        <taxon>Aves</taxon>
        <taxon>Neognathae</taxon>
        <taxon>Neoaves</taxon>
        <taxon>Strisores</taxon>
        <taxon>Apodiformes</taxon>
        <taxon>Trochilidae</taxon>
        <taxon>Calypte</taxon>
    </lineage>
</organism>
<feature type="domain" description="Ig-like" evidence="14">
    <location>
        <begin position="313"/>
        <end position="400"/>
    </location>
</feature>
<dbReference type="GO" id="GO:0098632">
    <property type="term" value="F:cell-cell adhesion mediator activity"/>
    <property type="evidence" value="ECO:0007669"/>
    <property type="project" value="TreeGrafter"/>
</dbReference>
<dbReference type="CDD" id="cd00063">
    <property type="entry name" value="FN3"/>
    <property type="match status" value="4"/>
</dbReference>
<dbReference type="PROSITE" id="PS50853">
    <property type="entry name" value="FN3"/>
    <property type="match status" value="3"/>
</dbReference>
<evidence type="ECO:0000259" key="14">
    <source>
        <dbReference type="PROSITE" id="PS50835"/>
    </source>
</evidence>
<evidence type="ECO:0000256" key="12">
    <source>
        <dbReference type="ARBA" id="ARBA00023319"/>
    </source>
</evidence>
<evidence type="ECO:0000256" key="3">
    <source>
        <dbReference type="ARBA" id="ARBA00022475"/>
    </source>
</evidence>
<evidence type="ECO:0000256" key="10">
    <source>
        <dbReference type="ARBA" id="ARBA00023180"/>
    </source>
</evidence>
<keyword evidence="5" id="KW-0732">Signal</keyword>
<dbReference type="SUPFAM" id="SSF49265">
    <property type="entry name" value="Fibronectin type III"/>
    <property type="match status" value="2"/>
</dbReference>
<feature type="non-terminal residue" evidence="16">
    <location>
        <position position="1"/>
    </location>
</feature>
<keyword evidence="9" id="KW-1015">Disulfide bond</keyword>
<dbReference type="SMART" id="SM00408">
    <property type="entry name" value="IGc2"/>
    <property type="match status" value="4"/>
</dbReference>
<dbReference type="CDD" id="cd05851">
    <property type="entry name" value="IgI_3_Contactin-1"/>
    <property type="match status" value="1"/>
</dbReference>
<keyword evidence="8" id="KW-0472">Membrane</keyword>
<feature type="domain" description="Fibronectin type-III" evidence="15">
    <location>
        <begin position="703"/>
        <end position="795"/>
    </location>
</feature>
<dbReference type="GO" id="GO:0007420">
    <property type="term" value="P:brain development"/>
    <property type="evidence" value="ECO:0007669"/>
    <property type="project" value="TreeGrafter"/>
</dbReference>
<feature type="domain" description="Ig-like" evidence="14">
    <location>
        <begin position="405"/>
        <end position="501"/>
    </location>
</feature>
<dbReference type="FunFam" id="2.60.40.10:FF:000052">
    <property type="entry name" value="Contactin 1"/>
    <property type="match status" value="1"/>
</dbReference>
<dbReference type="FunFam" id="2.60.40.10:FF:000526">
    <property type="entry name" value="Contactin 1"/>
    <property type="match status" value="1"/>
</dbReference>
<dbReference type="InterPro" id="IPR036179">
    <property type="entry name" value="Ig-like_dom_sf"/>
</dbReference>
<evidence type="ECO:0000256" key="7">
    <source>
        <dbReference type="ARBA" id="ARBA00022889"/>
    </source>
</evidence>
<keyword evidence="10" id="KW-0325">Glycoprotein</keyword>
<keyword evidence="4" id="KW-0336">GPI-anchor</keyword>
<protein>
    <recommendedName>
        <fullName evidence="13">Contactin-1</fullName>
    </recommendedName>
</protein>
<dbReference type="Proteomes" id="UP000054308">
    <property type="component" value="Unassembled WGS sequence"/>
</dbReference>
<dbReference type="CDD" id="cd04970">
    <property type="entry name" value="Ig6_Contactin"/>
    <property type="match status" value="1"/>
</dbReference>
<dbReference type="SMART" id="SM00409">
    <property type="entry name" value="IG"/>
    <property type="match status" value="5"/>
</dbReference>
<evidence type="ECO:0000313" key="16">
    <source>
        <dbReference type="EMBL" id="KFP00097.1"/>
    </source>
</evidence>
<dbReference type="InterPro" id="IPR047100">
    <property type="entry name" value="Contactin-1_Ig-like_3"/>
</dbReference>
<evidence type="ECO:0000256" key="13">
    <source>
        <dbReference type="ARBA" id="ARBA00034548"/>
    </source>
</evidence>
<dbReference type="InterPro" id="IPR003598">
    <property type="entry name" value="Ig_sub2"/>
</dbReference>
<accession>A0A091HVV8</accession>
<dbReference type="SUPFAM" id="SSF48726">
    <property type="entry name" value="Immunoglobulin"/>
    <property type="match status" value="6"/>
</dbReference>
<sequence>RWKLNNWDIDLTKERYSMVGGRLVINNPEKSRDAGKYVCVVSNIFGTVRSSEATLSFGCKLVFTSKYDLSYRWLLNEFPVFIALDKRRFVSQTNGNLYIANVEASDKGNYSCFVSSPSITKSVFSKFIPLIPQADRAKVYPADIKVKFKDTYALLGQNVTLECFALGNPVPELRWSKYLEPMPATAEISMSGAVLKIFNIQYEDEGLYECEAENYKGKDKHQARVYVQASPEWVEHINDTEKDIGSDLYWPCVATGKPIPTIRWLKNGVSFRKGELRMQSLTFDDAGMYQCIAENTHGIIYANAELKIVASPPTFELNPMKKKILAAKGGRVIIECKPKAAPKPKFSWSKGTELLVNGSRIRIWDDGSLEIINITKLDEGRYTCFAENNRGKANSTGVLEMTEATKITLAPLNVDVTVGENATMQCIASHDPTLDLTFIWSLNGFVIDFEKEHEHYERNVMIKSNGELLIKNVQLRHAGRYTCTAQTIVDNSSASADLVVRGPPGPPGGIRIEDIRDTSVALTWSRGTDNHSPISKYTIQTKTFLSEEWKDAKTDCPDVIASKQRGKKPNDTNNKFAFIAGTESSCMSQGLLTTSATPNVAPSDVGGGGGSNRELTITWMPLSREYHYGNNFGYIVAFKPFGEKEWRRVTVTNPEIGRYVHKDESMPPSTQYQVKVKAFNNKGDGPFSLTAVIYSAQDAPTEVPTDVSVKVLSSSEMSVSWHHVTDKSVEGYQIRYWAAHDKEVAAQRVQVSNQEYSTKLENLKPNTRYHVDVSAFNSAGYGPPSGTIDVTTRKAPPSQRPRIISSVRSGSRYIITWDHVRAMSNESAVEGYKVLYRPDGQHEGKLFSTGKHTIEVPVPSDGEYVVEVRAHSEGGDG</sequence>
<evidence type="ECO:0000259" key="15">
    <source>
        <dbReference type="PROSITE" id="PS50853"/>
    </source>
</evidence>
<evidence type="ECO:0000256" key="1">
    <source>
        <dbReference type="ARBA" id="ARBA00004609"/>
    </source>
</evidence>
<dbReference type="Pfam" id="PF13927">
    <property type="entry name" value="Ig_3"/>
    <property type="match status" value="2"/>
</dbReference>
<keyword evidence="17" id="KW-1185">Reference proteome</keyword>
<dbReference type="PROSITE" id="PS50835">
    <property type="entry name" value="IG_LIKE"/>
    <property type="match status" value="5"/>
</dbReference>
<dbReference type="AlphaFoldDB" id="A0A091HVV8"/>
<dbReference type="EMBL" id="KL217902">
    <property type="protein sequence ID" value="KFP00097.1"/>
    <property type="molecule type" value="Genomic_DNA"/>
</dbReference>
<dbReference type="Pfam" id="PF07679">
    <property type="entry name" value="I-set"/>
    <property type="match status" value="2"/>
</dbReference>
<comment type="subcellular location">
    <subcellularLocation>
        <location evidence="1">Cell membrane</location>
        <topology evidence="1">Lipid-anchor</topology>
        <topology evidence="1">GPI-anchor</topology>
    </subcellularLocation>
</comment>
<evidence type="ECO:0000256" key="9">
    <source>
        <dbReference type="ARBA" id="ARBA00023157"/>
    </source>
</evidence>
<dbReference type="GO" id="GO:0030424">
    <property type="term" value="C:axon"/>
    <property type="evidence" value="ECO:0007669"/>
    <property type="project" value="TreeGrafter"/>
</dbReference>
<feature type="domain" description="Ig-like" evidence="14">
    <location>
        <begin position="28"/>
        <end position="124"/>
    </location>
</feature>
<dbReference type="GO" id="GO:0098552">
    <property type="term" value="C:side of membrane"/>
    <property type="evidence" value="ECO:0007669"/>
    <property type="project" value="UniProtKB-KW"/>
</dbReference>
<dbReference type="Pfam" id="PF00041">
    <property type="entry name" value="fn3"/>
    <property type="match status" value="1"/>
</dbReference>
<dbReference type="InterPro" id="IPR036116">
    <property type="entry name" value="FN3_sf"/>
</dbReference>
<dbReference type="InterPro" id="IPR003599">
    <property type="entry name" value="Ig_sub"/>
</dbReference>
<dbReference type="InterPro" id="IPR003961">
    <property type="entry name" value="FN3_dom"/>
</dbReference>
<comment type="similarity">
    <text evidence="2">Belongs to the immunoglobulin superfamily. Contactin family.</text>
</comment>
<dbReference type="Gene3D" id="2.60.40.10">
    <property type="entry name" value="Immunoglobulins"/>
    <property type="match status" value="10"/>
</dbReference>
<dbReference type="STRING" id="9244.A0A091HVV8"/>
<evidence type="ECO:0000256" key="4">
    <source>
        <dbReference type="ARBA" id="ARBA00022622"/>
    </source>
</evidence>
<evidence type="ECO:0000256" key="6">
    <source>
        <dbReference type="ARBA" id="ARBA00022737"/>
    </source>
</evidence>
<keyword evidence="11" id="KW-0449">Lipoprotein</keyword>
<feature type="domain" description="Fibronectin type-III" evidence="15">
    <location>
        <begin position="797"/>
        <end position="877"/>
    </location>
</feature>
<dbReference type="InterPro" id="IPR047101">
    <property type="entry name" value="Contactin-1_Ig6"/>
</dbReference>
<keyword evidence="3" id="KW-1003">Cell membrane</keyword>
<keyword evidence="7" id="KW-0130">Cell adhesion</keyword>
<dbReference type="FunFam" id="2.60.40.10:FF:000004">
    <property type="entry name" value="DCC isoform 1"/>
    <property type="match status" value="2"/>
</dbReference>
<keyword evidence="12" id="KW-0393">Immunoglobulin domain</keyword>
<feature type="non-terminal residue" evidence="16">
    <location>
        <position position="877"/>
    </location>
</feature>
<dbReference type="PANTHER" id="PTHR44170:SF10">
    <property type="entry name" value="CONTACTIN-1"/>
    <property type="match status" value="1"/>
</dbReference>
<dbReference type="InterPro" id="IPR007110">
    <property type="entry name" value="Ig-like_dom"/>
</dbReference>
<dbReference type="SMART" id="SM00060">
    <property type="entry name" value="FN3"/>
    <property type="match status" value="3"/>
</dbReference>
<feature type="domain" description="Fibronectin type-III" evidence="15">
    <location>
        <begin position="601"/>
        <end position="698"/>
    </location>
</feature>
<evidence type="ECO:0000313" key="17">
    <source>
        <dbReference type="Proteomes" id="UP000054308"/>
    </source>
</evidence>
<dbReference type="CDD" id="cd05852">
    <property type="entry name" value="Ig5_Contactin-1"/>
    <property type="match status" value="1"/>
</dbReference>
<dbReference type="InterPro" id="IPR013783">
    <property type="entry name" value="Ig-like_fold"/>
</dbReference>
<feature type="domain" description="Ig-like" evidence="14">
    <location>
        <begin position="231"/>
        <end position="307"/>
    </location>
</feature>
<dbReference type="PANTHER" id="PTHR44170">
    <property type="entry name" value="PROTEIN SIDEKICK"/>
    <property type="match status" value="1"/>
</dbReference>
<feature type="domain" description="Ig-like" evidence="14">
    <location>
        <begin position="141"/>
        <end position="226"/>
    </location>
</feature>
<gene>
    <name evidence="16" type="ORF">N300_07111</name>
</gene>
<evidence type="ECO:0000256" key="2">
    <source>
        <dbReference type="ARBA" id="ARBA00009812"/>
    </source>
</evidence>
<dbReference type="FunFam" id="2.60.40.10:FF:000005">
    <property type="entry name" value="Neuronal cell adhesion molecule"/>
    <property type="match status" value="1"/>
</dbReference>
<reference evidence="16 17" key="1">
    <citation type="submission" date="2014-04" db="EMBL/GenBank/DDBJ databases">
        <title>Genome evolution of avian class.</title>
        <authorList>
            <person name="Zhang G."/>
            <person name="Li C."/>
        </authorList>
    </citation>
    <scope>NUCLEOTIDE SEQUENCE [LARGE SCALE GENOMIC DNA]</scope>
    <source>
        <strain evidence="16">BGI_N300</strain>
    </source>
</reference>
<proteinExistence type="inferred from homology"/>